<protein>
    <submittedName>
        <fullName evidence="5">Helix-turn-helix transcriptional regulator</fullName>
    </submittedName>
</protein>
<dbReference type="PANTHER" id="PTHR43280:SF32">
    <property type="entry name" value="TRANSCRIPTIONAL REGULATORY PROTEIN"/>
    <property type="match status" value="1"/>
</dbReference>
<dbReference type="AlphaFoldDB" id="A0A9D9DLG0"/>
<evidence type="ECO:0000256" key="3">
    <source>
        <dbReference type="ARBA" id="ARBA00023163"/>
    </source>
</evidence>
<dbReference type="PROSITE" id="PS01124">
    <property type="entry name" value="HTH_ARAC_FAMILY_2"/>
    <property type="match status" value="1"/>
</dbReference>
<keyword evidence="2" id="KW-0238">DNA-binding</keyword>
<gene>
    <name evidence="5" type="ORF">IAC68_07410</name>
</gene>
<dbReference type="Proteomes" id="UP000823635">
    <property type="component" value="Unassembled WGS sequence"/>
</dbReference>
<dbReference type="Pfam" id="PF12833">
    <property type="entry name" value="HTH_18"/>
    <property type="match status" value="1"/>
</dbReference>
<dbReference type="PRINTS" id="PR00032">
    <property type="entry name" value="HTHARAC"/>
</dbReference>
<reference evidence="5" key="1">
    <citation type="submission" date="2020-10" db="EMBL/GenBank/DDBJ databases">
        <authorList>
            <person name="Gilroy R."/>
        </authorList>
    </citation>
    <scope>NUCLEOTIDE SEQUENCE</scope>
    <source>
        <strain evidence="5">15467</strain>
    </source>
</reference>
<evidence type="ECO:0000259" key="4">
    <source>
        <dbReference type="PROSITE" id="PS01124"/>
    </source>
</evidence>
<reference evidence="5" key="2">
    <citation type="journal article" date="2021" name="PeerJ">
        <title>Extensive microbial diversity within the chicken gut microbiome revealed by metagenomics and culture.</title>
        <authorList>
            <person name="Gilroy R."/>
            <person name="Ravi A."/>
            <person name="Getino M."/>
            <person name="Pursley I."/>
            <person name="Horton D.L."/>
            <person name="Alikhan N.F."/>
            <person name="Baker D."/>
            <person name="Gharbi K."/>
            <person name="Hall N."/>
            <person name="Watson M."/>
            <person name="Adriaenssens E.M."/>
            <person name="Foster-Nyarko E."/>
            <person name="Jarju S."/>
            <person name="Secka A."/>
            <person name="Antonio M."/>
            <person name="Oren A."/>
            <person name="Chaudhuri R.R."/>
            <person name="La Ragione R."/>
            <person name="Hildebrand F."/>
            <person name="Pallen M.J."/>
        </authorList>
    </citation>
    <scope>NUCLEOTIDE SEQUENCE</scope>
    <source>
        <strain evidence="5">15467</strain>
    </source>
</reference>
<dbReference type="PANTHER" id="PTHR43280">
    <property type="entry name" value="ARAC-FAMILY TRANSCRIPTIONAL REGULATOR"/>
    <property type="match status" value="1"/>
</dbReference>
<dbReference type="GO" id="GO:0043565">
    <property type="term" value="F:sequence-specific DNA binding"/>
    <property type="evidence" value="ECO:0007669"/>
    <property type="project" value="InterPro"/>
</dbReference>
<comment type="caution">
    <text evidence="5">The sequence shown here is derived from an EMBL/GenBank/DDBJ whole genome shotgun (WGS) entry which is preliminary data.</text>
</comment>
<keyword evidence="1" id="KW-0805">Transcription regulation</keyword>
<feature type="domain" description="HTH araC/xylS-type" evidence="4">
    <location>
        <begin position="216"/>
        <end position="295"/>
    </location>
</feature>
<evidence type="ECO:0000256" key="1">
    <source>
        <dbReference type="ARBA" id="ARBA00023015"/>
    </source>
</evidence>
<sequence length="296" mass="34277">MKSRITKIDTITQCNRFFSEKTLHPLISLVMLSDENCQNLLQMGFYSVLLKEHAMQCRCLCGWRECDFSNGTLMFLPPLQTLNCTSAEKKVKGSLLCFHPDLIRGTSLEDQMDDYTFFHYRHSEALHLSYRELSVLKECMDGIREELCWGIDEFSRVLISNKIEQLLNYGARFYKRQFITRHEYSREVVATADKMLANWFFSGMAREKGLPGAVWFARMLNLSAAYFDDLLKHETGKNTEDYVEFKRLDLAREQLMRTDKSVTEIAGGLGYPSAQYFSCLFKKITGLAPGEYRTAN</sequence>
<dbReference type="Gene3D" id="1.10.10.60">
    <property type="entry name" value="Homeodomain-like"/>
    <property type="match status" value="1"/>
</dbReference>
<keyword evidence="3" id="KW-0804">Transcription</keyword>
<evidence type="ECO:0000256" key="2">
    <source>
        <dbReference type="ARBA" id="ARBA00023125"/>
    </source>
</evidence>
<name>A0A9D9DLG0_9BACT</name>
<accession>A0A9D9DLG0</accession>
<dbReference type="InterPro" id="IPR020449">
    <property type="entry name" value="Tscrpt_reg_AraC-type_HTH"/>
</dbReference>
<evidence type="ECO:0000313" key="5">
    <source>
        <dbReference type="EMBL" id="MBO8429738.1"/>
    </source>
</evidence>
<dbReference type="SMART" id="SM00342">
    <property type="entry name" value="HTH_ARAC"/>
    <property type="match status" value="1"/>
</dbReference>
<dbReference type="InterPro" id="IPR009057">
    <property type="entry name" value="Homeodomain-like_sf"/>
</dbReference>
<dbReference type="EMBL" id="JADINB010000157">
    <property type="protein sequence ID" value="MBO8429738.1"/>
    <property type="molecule type" value="Genomic_DNA"/>
</dbReference>
<dbReference type="SUPFAM" id="SSF46689">
    <property type="entry name" value="Homeodomain-like"/>
    <property type="match status" value="1"/>
</dbReference>
<dbReference type="GO" id="GO:0003700">
    <property type="term" value="F:DNA-binding transcription factor activity"/>
    <property type="evidence" value="ECO:0007669"/>
    <property type="project" value="InterPro"/>
</dbReference>
<dbReference type="InterPro" id="IPR018060">
    <property type="entry name" value="HTH_AraC"/>
</dbReference>
<proteinExistence type="predicted"/>
<organism evidence="5 6">
    <name type="scientific">Candidatus Egerieousia excrementavium</name>
    <dbReference type="NCBI Taxonomy" id="2840778"/>
    <lineage>
        <taxon>Bacteria</taxon>
        <taxon>Pseudomonadati</taxon>
        <taxon>Bacteroidota</taxon>
        <taxon>Bacteroidia</taxon>
        <taxon>Bacteroidales</taxon>
        <taxon>Candidatus Egerieousia</taxon>
    </lineage>
</organism>
<evidence type="ECO:0000313" key="6">
    <source>
        <dbReference type="Proteomes" id="UP000823635"/>
    </source>
</evidence>